<reference evidence="2 3" key="1">
    <citation type="journal article" date="2013" name="PLoS Genet.">
        <title>The genome and development-dependent transcriptomes of Pyronema confluens: a window into fungal evolution.</title>
        <authorList>
            <person name="Traeger S."/>
            <person name="Altegoer F."/>
            <person name="Freitag M."/>
            <person name="Gabaldon T."/>
            <person name="Kempken F."/>
            <person name="Kumar A."/>
            <person name="Marcet-Houben M."/>
            <person name="Poggeler S."/>
            <person name="Stajich J.E."/>
            <person name="Nowrousian M."/>
        </authorList>
    </citation>
    <scope>NUCLEOTIDE SEQUENCE [LARGE SCALE GENOMIC DNA]</scope>
    <source>
        <strain evidence="3">CBS 100304</strain>
        <tissue evidence="2">Vegetative mycelium</tissue>
    </source>
</reference>
<name>U4LG96_PYROM</name>
<dbReference type="AlphaFoldDB" id="U4LG96"/>
<protein>
    <submittedName>
        <fullName evidence="2">Uncharacterized protein</fullName>
    </submittedName>
</protein>
<feature type="region of interest" description="Disordered" evidence="1">
    <location>
        <begin position="155"/>
        <end position="174"/>
    </location>
</feature>
<accession>U4LG96</accession>
<proteinExistence type="predicted"/>
<evidence type="ECO:0000313" key="2">
    <source>
        <dbReference type="EMBL" id="CCX10639.1"/>
    </source>
</evidence>
<dbReference type="OrthoDB" id="10362829at2759"/>
<evidence type="ECO:0000313" key="3">
    <source>
        <dbReference type="Proteomes" id="UP000018144"/>
    </source>
</evidence>
<evidence type="ECO:0000256" key="1">
    <source>
        <dbReference type="SAM" id="MobiDB-lite"/>
    </source>
</evidence>
<dbReference type="Proteomes" id="UP000018144">
    <property type="component" value="Unassembled WGS sequence"/>
</dbReference>
<keyword evidence="3" id="KW-1185">Reference proteome</keyword>
<organism evidence="2 3">
    <name type="scientific">Pyronema omphalodes (strain CBS 100304)</name>
    <name type="common">Pyronema confluens</name>
    <dbReference type="NCBI Taxonomy" id="1076935"/>
    <lineage>
        <taxon>Eukaryota</taxon>
        <taxon>Fungi</taxon>
        <taxon>Dikarya</taxon>
        <taxon>Ascomycota</taxon>
        <taxon>Pezizomycotina</taxon>
        <taxon>Pezizomycetes</taxon>
        <taxon>Pezizales</taxon>
        <taxon>Pyronemataceae</taxon>
        <taxon>Pyronema</taxon>
    </lineage>
</organism>
<gene>
    <name evidence="2" type="ORF">PCON_10233</name>
</gene>
<dbReference type="EMBL" id="HF935554">
    <property type="protein sequence ID" value="CCX10639.1"/>
    <property type="molecule type" value="Genomic_DNA"/>
</dbReference>
<sequence>MNKSNQPDVVKNLLSEEEYCEILDKEPVGEVSRPTFGECGCKAHDGTDFGKWCTKCLWRRHRLKLSTQLGPSQQLPTPIFVQIPDVPKATFIEAPKMQYGNILIAPSTVPTPEVRTSFGSALPWWGENSAKSEDSGFKFDVQAPVQEDAGPAIQVPGGSRPVHGHRRTQSGLPDAGIPLDEFDFKLTVAEPTGITFTFG</sequence>